<dbReference type="EMBL" id="SRYR01000001">
    <property type="protein sequence ID" value="TGY43386.1"/>
    <property type="molecule type" value="Genomic_DNA"/>
</dbReference>
<accession>A0A4S2DM48</accession>
<gene>
    <name evidence="1" type="ORF">E5347_00840</name>
</gene>
<proteinExistence type="predicted"/>
<evidence type="ECO:0000313" key="1">
    <source>
        <dbReference type="EMBL" id="TGY43386.1"/>
    </source>
</evidence>
<dbReference type="OrthoDB" id="9789552at2"/>
<organism evidence="1 2">
    <name type="scientific">Clostridium sartagoforme</name>
    <dbReference type="NCBI Taxonomy" id="84031"/>
    <lineage>
        <taxon>Bacteria</taxon>
        <taxon>Bacillati</taxon>
        <taxon>Bacillota</taxon>
        <taxon>Clostridia</taxon>
        <taxon>Eubacteriales</taxon>
        <taxon>Clostridiaceae</taxon>
        <taxon>Clostridium</taxon>
    </lineage>
</organism>
<dbReference type="Pfam" id="PF13552">
    <property type="entry name" value="DUF4127"/>
    <property type="match status" value="1"/>
</dbReference>
<name>A0A4S2DM48_9CLOT</name>
<evidence type="ECO:0000313" key="2">
    <source>
        <dbReference type="Proteomes" id="UP000306888"/>
    </source>
</evidence>
<dbReference type="RefSeq" id="WP_136003616.1">
    <property type="nucleotide sequence ID" value="NZ_SRYR01000001.1"/>
</dbReference>
<protein>
    <submittedName>
        <fullName evidence="1">DUF4127 family protein</fullName>
    </submittedName>
</protein>
<dbReference type="InterPro" id="IPR025394">
    <property type="entry name" value="DUF4127"/>
</dbReference>
<keyword evidence="2" id="KW-1185">Reference proteome</keyword>
<comment type="caution">
    <text evidence="1">The sequence shown here is derived from an EMBL/GenBank/DDBJ whole genome shotgun (WGS) entry which is preliminary data.</text>
</comment>
<dbReference type="Proteomes" id="UP000306888">
    <property type="component" value="Unassembled WGS sequence"/>
</dbReference>
<reference evidence="1 2" key="1">
    <citation type="submission" date="2019-04" db="EMBL/GenBank/DDBJ databases">
        <title>Microbes associate with the intestines of laboratory mice.</title>
        <authorList>
            <person name="Navarre W."/>
            <person name="Wong E."/>
            <person name="Huang K."/>
            <person name="Tropini C."/>
            <person name="Ng K."/>
            <person name="Yu B."/>
        </authorList>
    </citation>
    <scope>NUCLEOTIDE SEQUENCE [LARGE SCALE GENOMIC DNA]</scope>
    <source>
        <strain evidence="1 2">NM50_B9-20</strain>
    </source>
</reference>
<sequence>MENEKVLYIPLDDRPVNLTLVKDLGGISNIDIITPPKEMLGQFLKKGQCHEISNWLKNTKGQVLLISLDMLLYGGLIASRSSETSKEEALELLKAVREFKEENPKVRIYGFSNIMRLSISISGDESEVWWRKINKYNELRYKIEILGEINLQGNLDKLISEIPENVLNNYLNSRKRNHMLNMEAINLVKDEILDFLIMSQEDCSPYGLHWIEHKIINEEINKYSLKDKIYVYPGADEIGQILLARYINDSTKFYPKVFVAYDNEVESDNIPKFEDRPLKDNINEHLKSLGAIIVDDIESCDLVLAVTTPNMPYIDMAEDSMDNYNKKKIIDDFVSKLNEYYSKGKVIALADLSLANGGDLYLIDRLREDDLLLKIKAYSGWNTAGNALGTAIAHGNIICNLINNGKLNLNSSINSLRFLLERYADDLFYQSIVRRDTAKIVLEENLSIFNMGNINVRVNNYVEKALDTLMKEYFIGRNIDYLEAKGMVSEIDVKAALPWNRVFETECSIKLKLQEV</sequence>
<dbReference type="AlphaFoldDB" id="A0A4S2DM48"/>